<evidence type="ECO:0000256" key="1">
    <source>
        <dbReference type="SAM" id="MobiDB-lite"/>
    </source>
</evidence>
<dbReference type="Pfam" id="PF05157">
    <property type="entry name" value="MshEN"/>
    <property type="match status" value="1"/>
</dbReference>
<evidence type="ECO:0000313" key="4">
    <source>
        <dbReference type="Proteomes" id="UP000518300"/>
    </source>
</evidence>
<keyword evidence="4" id="KW-1185">Reference proteome</keyword>
<dbReference type="SUPFAM" id="SSF160246">
    <property type="entry name" value="EspE N-terminal domain-like"/>
    <property type="match status" value="1"/>
</dbReference>
<reference evidence="3 4" key="1">
    <citation type="submission" date="2020-04" db="EMBL/GenBank/DDBJ databases">
        <title>Draft genome of Pyxidicoccus fallax type strain.</title>
        <authorList>
            <person name="Whitworth D.E."/>
        </authorList>
    </citation>
    <scope>NUCLEOTIDE SEQUENCE [LARGE SCALE GENOMIC DNA]</scope>
    <source>
        <strain evidence="3 4">DSM 14698</strain>
    </source>
</reference>
<dbReference type="Proteomes" id="UP000518300">
    <property type="component" value="Unassembled WGS sequence"/>
</dbReference>
<dbReference type="EMBL" id="JABBJJ010000614">
    <property type="protein sequence ID" value="NMO23440.1"/>
    <property type="molecule type" value="Genomic_DNA"/>
</dbReference>
<dbReference type="AlphaFoldDB" id="A0A848M0T4"/>
<dbReference type="RefSeq" id="WP_169352513.1">
    <property type="nucleotide sequence ID" value="NZ_JABBJJ010000614.1"/>
</dbReference>
<evidence type="ECO:0000313" key="3">
    <source>
        <dbReference type="EMBL" id="NMO23440.1"/>
    </source>
</evidence>
<dbReference type="InterPro" id="IPR007831">
    <property type="entry name" value="T2SS_GspE_N"/>
</dbReference>
<gene>
    <name evidence="3" type="ORF">HG543_52585</name>
</gene>
<comment type="caution">
    <text evidence="3">The sequence shown here is derived from an EMBL/GenBank/DDBJ whole genome shotgun (WGS) entry which is preliminary data.</text>
</comment>
<evidence type="ECO:0000259" key="2">
    <source>
        <dbReference type="Pfam" id="PF05157"/>
    </source>
</evidence>
<accession>A0A848M0T4</accession>
<organism evidence="3 4">
    <name type="scientific">Pyxidicoccus fallax</name>
    <dbReference type="NCBI Taxonomy" id="394095"/>
    <lineage>
        <taxon>Bacteria</taxon>
        <taxon>Pseudomonadati</taxon>
        <taxon>Myxococcota</taxon>
        <taxon>Myxococcia</taxon>
        <taxon>Myxococcales</taxon>
        <taxon>Cystobacterineae</taxon>
        <taxon>Myxococcaceae</taxon>
        <taxon>Pyxidicoccus</taxon>
    </lineage>
</organism>
<dbReference type="Gene3D" id="3.30.300.160">
    <property type="entry name" value="Type II secretion system, protein E, N-terminal domain"/>
    <property type="match status" value="1"/>
</dbReference>
<dbReference type="InterPro" id="IPR037257">
    <property type="entry name" value="T2SS_E_N_sf"/>
</dbReference>
<sequence>MAPPSRNRIGEILVKARVIDDLQLRSALATQDQWGGRLSRIVADMGLATDEVIAEAICQGMGMQRVQLGNITRDAGALARVDVSLAEQKGIFPVGLRDNGKTLVLAMADPSDLATIDQVAARSRARVVVMVASEREIQHAILRHYRNQEPVSSTRYAGPRPQSTSTESLDQGDDDDFKVVDMSGKTVVKRIADIVPPESPAAPAVRAAEKPAPPVPGGSSAADILDEILAGGTPTSEWTEEDLQRLQTVQQNQEKSSKILRALLELLLEKGQLQQRELAARMRV</sequence>
<proteinExistence type="predicted"/>
<feature type="region of interest" description="Disordered" evidence="1">
    <location>
        <begin position="148"/>
        <end position="176"/>
    </location>
</feature>
<protein>
    <submittedName>
        <fullName evidence="3">General secretion pathway protein GspE</fullName>
    </submittedName>
</protein>
<feature type="domain" description="Type II secretion system protein GspE N-terminal" evidence="2">
    <location>
        <begin position="62"/>
        <end position="149"/>
    </location>
</feature>
<name>A0A848M0T4_9BACT</name>
<feature type="region of interest" description="Disordered" evidence="1">
    <location>
        <begin position="199"/>
        <end position="219"/>
    </location>
</feature>
<feature type="compositionally biased region" description="Polar residues" evidence="1">
    <location>
        <begin position="149"/>
        <end position="169"/>
    </location>
</feature>